<evidence type="ECO:0000256" key="3">
    <source>
        <dbReference type="ARBA" id="ARBA00022989"/>
    </source>
</evidence>
<dbReference type="Proteomes" id="UP001152795">
    <property type="component" value="Unassembled WGS sequence"/>
</dbReference>
<keyword evidence="2" id="KW-0812">Transmembrane</keyword>
<keyword evidence="4" id="KW-0472">Membrane</keyword>
<accession>A0A6S7HPN0</accession>
<evidence type="ECO:0000313" key="6">
    <source>
        <dbReference type="Proteomes" id="UP001152795"/>
    </source>
</evidence>
<dbReference type="EMBL" id="CACRXK020005494">
    <property type="protein sequence ID" value="CAB4006379.1"/>
    <property type="molecule type" value="Genomic_DNA"/>
</dbReference>
<dbReference type="InterPro" id="IPR049680">
    <property type="entry name" value="FLVCR1-2_SLC49-like"/>
</dbReference>
<organism evidence="5 6">
    <name type="scientific">Paramuricea clavata</name>
    <name type="common">Red gorgonian</name>
    <name type="synonym">Violescent sea-whip</name>
    <dbReference type="NCBI Taxonomy" id="317549"/>
    <lineage>
        <taxon>Eukaryota</taxon>
        <taxon>Metazoa</taxon>
        <taxon>Cnidaria</taxon>
        <taxon>Anthozoa</taxon>
        <taxon>Octocorallia</taxon>
        <taxon>Malacalcyonacea</taxon>
        <taxon>Plexauridae</taxon>
        <taxon>Paramuricea</taxon>
    </lineage>
</organism>
<comment type="subcellular location">
    <subcellularLocation>
        <location evidence="1">Membrane</location>
        <topology evidence="1">Multi-pass membrane protein</topology>
    </subcellularLocation>
</comment>
<comment type="caution">
    <text evidence="5">The sequence shown here is derived from an EMBL/GenBank/DDBJ whole genome shotgun (WGS) entry which is preliminary data.</text>
</comment>
<protein>
    <submittedName>
        <fullName evidence="5">Disrupted in renal carcinoma 2 homolog</fullName>
    </submittedName>
</protein>
<dbReference type="SUPFAM" id="SSF103473">
    <property type="entry name" value="MFS general substrate transporter"/>
    <property type="match status" value="1"/>
</dbReference>
<dbReference type="PANTHER" id="PTHR10924">
    <property type="entry name" value="MAJOR FACILITATOR SUPERFAMILY PROTEIN-RELATED"/>
    <property type="match status" value="1"/>
</dbReference>
<evidence type="ECO:0000313" key="5">
    <source>
        <dbReference type="EMBL" id="CAB4006379.1"/>
    </source>
</evidence>
<reference evidence="5" key="1">
    <citation type="submission" date="2020-04" db="EMBL/GenBank/DDBJ databases">
        <authorList>
            <person name="Alioto T."/>
            <person name="Alioto T."/>
            <person name="Gomez Garrido J."/>
        </authorList>
    </citation>
    <scope>NUCLEOTIDE SEQUENCE</scope>
    <source>
        <strain evidence="5">A484AB</strain>
    </source>
</reference>
<dbReference type="InterPro" id="IPR036259">
    <property type="entry name" value="MFS_trans_sf"/>
</dbReference>
<evidence type="ECO:0000256" key="4">
    <source>
        <dbReference type="ARBA" id="ARBA00023136"/>
    </source>
</evidence>
<dbReference type="OrthoDB" id="422206at2759"/>
<name>A0A6S7HPN0_PARCT</name>
<sequence length="129" mass="14930">MRTTDSDSNSSYQNDADDSLLPPKVFANSLYSETDEVIVYKRRWFILLVYCCNAILQSIIWNTWGPIEATARAVYKWDSYVIDLMAAWGGITFCITMIPFAWIMDVKGKCFSFFAHGHHYWFAQNNSCL</sequence>
<proteinExistence type="predicted"/>
<dbReference type="PANTHER" id="PTHR10924:SF27">
    <property type="entry name" value="SOLUTE CARRIER FAMILY 49 MEMBER 4"/>
    <property type="match status" value="1"/>
</dbReference>
<keyword evidence="6" id="KW-1185">Reference proteome</keyword>
<evidence type="ECO:0000256" key="1">
    <source>
        <dbReference type="ARBA" id="ARBA00004141"/>
    </source>
</evidence>
<dbReference type="GO" id="GO:0016020">
    <property type="term" value="C:membrane"/>
    <property type="evidence" value="ECO:0007669"/>
    <property type="project" value="UniProtKB-SubCell"/>
</dbReference>
<dbReference type="AlphaFoldDB" id="A0A6S7HPN0"/>
<evidence type="ECO:0000256" key="2">
    <source>
        <dbReference type="ARBA" id="ARBA00022692"/>
    </source>
</evidence>
<keyword evidence="3" id="KW-1133">Transmembrane helix</keyword>
<gene>
    <name evidence="5" type="ORF">PACLA_8A085280</name>
</gene>